<dbReference type="Proteomes" id="UP001189429">
    <property type="component" value="Unassembled WGS sequence"/>
</dbReference>
<organism evidence="1 2">
    <name type="scientific">Prorocentrum cordatum</name>
    <dbReference type="NCBI Taxonomy" id="2364126"/>
    <lineage>
        <taxon>Eukaryota</taxon>
        <taxon>Sar</taxon>
        <taxon>Alveolata</taxon>
        <taxon>Dinophyceae</taxon>
        <taxon>Prorocentrales</taxon>
        <taxon>Prorocentraceae</taxon>
        <taxon>Prorocentrum</taxon>
    </lineage>
</organism>
<name>A0ABN9SX53_9DINO</name>
<evidence type="ECO:0000313" key="2">
    <source>
        <dbReference type="Proteomes" id="UP001189429"/>
    </source>
</evidence>
<evidence type="ECO:0000313" key="1">
    <source>
        <dbReference type="EMBL" id="CAK0837155.1"/>
    </source>
</evidence>
<keyword evidence="2" id="KW-1185">Reference proteome</keyword>
<reference evidence="1" key="1">
    <citation type="submission" date="2023-10" db="EMBL/GenBank/DDBJ databases">
        <authorList>
            <person name="Chen Y."/>
            <person name="Shah S."/>
            <person name="Dougan E. K."/>
            <person name="Thang M."/>
            <person name="Chan C."/>
        </authorList>
    </citation>
    <scope>NUCLEOTIDE SEQUENCE [LARGE SCALE GENOMIC DNA]</scope>
</reference>
<sequence>MASLLLTALTVNGQLFEGPSLLPPAKVTATQRLHFESPEHCATMYASEAVEVPVRIGHDLPPGQCVTVAARSARERVWYYIVPPSANYDQRWQFCVDEHSSGNK</sequence>
<accession>A0ABN9SX53</accession>
<comment type="caution">
    <text evidence="1">The sequence shown here is derived from an EMBL/GenBank/DDBJ whole genome shotgun (WGS) entry which is preliminary data.</text>
</comment>
<gene>
    <name evidence="1" type="ORF">PCOR1329_LOCUS33428</name>
</gene>
<protein>
    <submittedName>
        <fullName evidence="1">Uncharacterized protein</fullName>
    </submittedName>
</protein>
<dbReference type="EMBL" id="CAUYUJ010014047">
    <property type="protein sequence ID" value="CAK0837155.1"/>
    <property type="molecule type" value="Genomic_DNA"/>
</dbReference>
<proteinExistence type="predicted"/>